<feature type="coiled-coil region" evidence="11">
    <location>
        <begin position="186"/>
        <end position="220"/>
    </location>
</feature>
<feature type="non-terminal residue" evidence="13">
    <location>
        <position position="526"/>
    </location>
</feature>
<evidence type="ECO:0000256" key="1">
    <source>
        <dbReference type="ARBA" id="ARBA00004114"/>
    </source>
</evidence>
<comment type="subcellular location">
    <subcellularLocation>
        <location evidence="1">Cytoplasm</location>
        <location evidence="1">Cytoskeleton</location>
        <location evidence="1">Microtubule organizing center</location>
        <location evidence="1">Centrosome</location>
        <location evidence="1">Centriole</location>
    </subcellularLocation>
</comment>
<evidence type="ECO:0000313" key="14">
    <source>
        <dbReference type="Proteomes" id="UP000324800"/>
    </source>
</evidence>
<evidence type="ECO:0000256" key="8">
    <source>
        <dbReference type="ARBA" id="ARBA00023306"/>
    </source>
</evidence>
<reference evidence="13 14" key="1">
    <citation type="submission" date="2019-03" db="EMBL/GenBank/DDBJ databases">
        <title>Single cell metagenomics reveals metabolic interactions within the superorganism composed of flagellate Streblomastix strix and complex community of Bacteroidetes bacteria on its surface.</title>
        <authorList>
            <person name="Treitli S.C."/>
            <person name="Kolisko M."/>
            <person name="Husnik F."/>
            <person name="Keeling P."/>
            <person name="Hampl V."/>
        </authorList>
    </citation>
    <scope>NUCLEOTIDE SEQUENCE [LARGE SCALE GENOMIC DNA]</scope>
    <source>
        <strain evidence="13">ST1C</strain>
    </source>
</reference>
<dbReference type="GO" id="GO:0005814">
    <property type="term" value="C:centriole"/>
    <property type="evidence" value="ECO:0007669"/>
    <property type="project" value="UniProtKB-SubCell"/>
</dbReference>
<dbReference type="EMBL" id="SNRW01005263">
    <property type="protein sequence ID" value="KAA6385444.1"/>
    <property type="molecule type" value="Genomic_DNA"/>
</dbReference>
<feature type="region of interest" description="Disordered" evidence="12">
    <location>
        <begin position="333"/>
        <end position="369"/>
    </location>
</feature>
<name>A0A5J4VS55_9EUKA</name>
<keyword evidence="5" id="KW-0677">Repeat</keyword>
<dbReference type="InterPro" id="IPR033351">
    <property type="entry name" value="POC5"/>
</dbReference>
<evidence type="ECO:0000256" key="9">
    <source>
        <dbReference type="ARBA" id="ARBA00031694"/>
    </source>
</evidence>
<keyword evidence="6 11" id="KW-0175">Coiled coil</keyword>
<evidence type="ECO:0000256" key="7">
    <source>
        <dbReference type="ARBA" id="ARBA00023212"/>
    </source>
</evidence>
<keyword evidence="8" id="KW-0131">Cell cycle</keyword>
<comment type="caution">
    <text evidence="13">The sequence shown here is derived from an EMBL/GenBank/DDBJ whole genome shotgun (WGS) entry which is preliminary data.</text>
</comment>
<accession>A0A5J4VS55</accession>
<evidence type="ECO:0000256" key="11">
    <source>
        <dbReference type="SAM" id="Coils"/>
    </source>
</evidence>
<dbReference type="PANTHER" id="PTHR28618">
    <property type="entry name" value="CENTROSOMAL PROTEIN POC5"/>
    <property type="match status" value="1"/>
</dbReference>
<evidence type="ECO:0000256" key="5">
    <source>
        <dbReference type="ARBA" id="ARBA00022737"/>
    </source>
</evidence>
<keyword evidence="7" id="KW-0206">Cytoskeleton</keyword>
<dbReference type="AlphaFoldDB" id="A0A5J4VS55"/>
<proteinExistence type="inferred from homology"/>
<feature type="compositionally biased region" description="Polar residues" evidence="12">
    <location>
        <begin position="333"/>
        <end position="352"/>
    </location>
</feature>
<dbReference type="Proteomes" id="UP000324800">
    <property type="component" value="Unassembled WGS sequence"/>
</dbReference>
<evidence type="ECO:0000256" key="4">
    <source>
        <dbReference type="ARBA" id="ARBA00022490"/>
    </source>
</evidence>
<comment type="function">
    <text evidence="10">Essential for the assembly of the distal half of centrioles, required for centriole elongation. Acts as a negative regulator of centriole elongation.</text>
</comment>
<comment type="similarity">
    <text evidence="2">Belongs to the POC5 family.</text>
</comment>
<evidence type="ECO:0000256" key="6">
    <source>
        <dbReference type="ARBA" id="ARBA00023054"/>
    </source>
</evidence>
<gene>
    <name evidence="13" type="ORF">EZS28_019028</name>
</gene>
<dbReference type="PANTHER" id="PTHR28618:SF1">
    <property type="entry name" value="CENTROSOMAL PROTEIN POC5"/>
    <property type="match status" value="1"/>
</dbReference>
<sequence>MHSTEESSPLNSPEKQTNENIIAQDSNVLNEPPAAFARANAEEFIATETRGLELKVNQFNEQFFASLQQTFQGLLRYIHDRDQEIDRLKRLHESTRNNGRLDSQRERAVALIARLTEAKYNNRYLGMCFVSWRLGTKLLRQKQMRKRKASTFHSMFWIKTCFNHWRTFSLFAAKTNTNAKWERAAAEMKVDLADRYEEAIDQLQSQLAQANEMLRKEREARSSFHSDLRTAVFRGVTALNNETLRALGNRADLGLEIPFTTGLPDIDYQGLINNINNNNNNNNNNGSNGQGGSQLQLQLQSGLGSGSGLSQYQITINQLEHQDQENQNGLIDNQRQNCIGNGSSSRPGSANQRRGKNSPSPGPIQGSSSSSLIIKIQLEKNKQATQQKPNFPPISSLEAFNGQKASSQNIVAIGNSKTGEVSVLNNERAILEGKNVQRVIPGASVHSVVTAANYTAQGLPSGSSQIQTVLDVTRQKLDEPNAQRTWNNSNNAHSISKTNTQEQLPDIIAPELQLQQIFANDVLTDV</sequence>
<organism evidence="13 14">
    <name type="scientific">Streblomastix strix</name>
    <dbReference type="NCBI Taxonomy" id="222440"/>
    <lineage>
        <taxon>Eukaryota</taxon>
        <taxon>Metamonada</taxon>
        <taxon>Preaxostyla</taxon>
        <taxon>Oxymonadida</taxon>
        <taxon>Streblomastigidae</taxon>
        <taxon>Streblomastix</taxon>
    </lineage>
</organism>
<keyword evidence="4" id="KW-0963">Cytoplasm</keyword>
<evidence type="ECO:0000256" key="12">
    <source>
        <dbReference type="SAM" id="MobiDB-lite"/>
    </source>
</evidence>
<evidence type="ECO:0000313" key="13">
    <source>
        <dbReference type="EMBL" id="KAA6385444.1"/>
    </source>
</evidence>
<evidence type="ECO:0000256" key="2">
    <source>
        <dbReference type="ARBA" id="ARBA00010411"/>
    </source>
</evidence>
<protein>
    <recommendedName>
        <fullName evidence="3">Centrosomal protein POC5</fullName>
    </recommendedName>
    <alternativeName>
        <fullName evidence="9">Protein of centriole 5</fullName>
    </alternativeName>
</protein>
<evidence type="ECO:0000256" key="3">
    <source>
        <dbReference type="ARBA" id="ARBA00014910"/>
    </source>
</evidence>
<evidence type="ECO:0000256" key="10">
    <source>
        <dbReference type="ARBA" id="ARBA00049959"/>
    </source>
</evidence>